<keyword evidence="1" id="KW-0175">Coiled coil</keyword>
<evidence type="ECO:0000256" key="2">
    <source>
        <dbReference type="SAM" id="MobiDB-lite"/>
    </source>
</evidence>
<proteinExistence type="predicted"/>
<accession>A0A6C0EJY9</accession>
<feature type="region of interest" description="Disordered" evidence="2">
    <location>
        <begin position="150"/>
        <end position="201"/>
    </location>
</feature>
<evidence type="ECO:0000313" key="3">
    <source>
        <dbReference type="EMBL" id="QHT29367.1"/>
    </source>
</evidence>
<reference evidence="3" key="1">
    <citation type="journal article" date="2020" name="Nature">
        <title>Giant virus diversity and host interactions through global metagenomics.</title>
        <authorList>
            <person name="Schulz F."/>
            <person name="Roux S."/>
            <person name="Paez-Espino D."/>
            <person name="Jungbluth S."/>
            <person name="Walsh D.A."/>
            <person name="Denef V.J."/>
            <person name="McMahon K.D."/>
            <person name="Konstantinidis K.T."/>
            <person name="Eloe-Fadrosh E.A."/>
            <person name="Kyrpides N.C."/>
            <person name="Woyke T."/>
        </authorList>
    </citation>
    <scope>NUCLEOTIDE SEQUENCE</scope>
    <source>
        <strain evidence="3">GVMAG-M-3300005589-24</strain>
    </source>
</reference>
<evidence type="ECO:0000256" key="1">
    <source>
        <dbReference type="SAM" id="Coils"/>
    </source>
</evidence>
<sequence length="201" mass="24008">MRKCKTCRDTINRYVEKKSYSPIKKRSQDNTHFHHGVAYYRYGMCPRHHMTRFGKTKIIWDPCLMCRFKCTTKYKIPKTDEEEIGTLRTEVAVLKEEMKRYRQEHHEELSQLRKSIAPREPVDILTTDLLEMLDVNGDWERVSELSEKDTEVTNATEIGCVSDEEEEETRVEESEKEKERVEEPKEKERVAFSKFKKPTRL</sequence>
<dbReference type="EMBL" id="MN738876">
    <property type="protein sequence ID" value="QHT29367.1"/>
    <property type="molecule type" value="Genomic_DNA"/>
</dbReference>
<protein>
    <submittedName>
        <fullName evidence="3">Uncharacterized protein</fullName>
    </submittedName>
</protein>
<name>A0A6C0EJY9_9ZZZZ</name>
<feature type="compositionally biased region" description="Basic and acidic residues" evidence="2">
    <location>
        <begin position="171"/>
        <end position="191"/>
    </location>
</feature>
<dbReference type="AlphaFoldDB" id="A0A6C0EJY9"/>
<organism evidence="3">
    <name type="scientific">viral metagenome</name>
    <dbReference type="NCBI Taxonomy" id="1070528"/>
    <lineage>
        <taxon>unclassified sequences</taxon>
        <taxon>metagenomes</taxon>
        <taxon>organismal metagenomes</taxon>
    </lineage>
</organism>
<feature type="coiled-coil region" evidence="1">
    <location>
        <begin position="84"/>
        <end position="115"/>
    </location>
</feature>